<gene>
    <name evidence="1" type="ORF">K457DRAFT_1871652</name>
</gene>
<organism evidence="1 2">
    <name type="scientific">Linnemannia elongata AG-77</name>
    <dbReference type="NCBI Taxonomy" id="1314771"/>
    <lineage>
        <taxon>Eukaryota</taxon>
        <taxon>Fungi</taxon>
        <taxon>Fungi incertae sedis</taxon>
        <taxon>Mucoromycota</taxon>
        <taxon>Mortierellomycotina</taxon>
        <taxon>Mortierellomycetes</taxon>
        <taxon>Mortierellales</taxon>
        <taxon>Mortierellaceae</taxon>
        <taxon>Linnemannia</taxon>
    </lineage>
</organism>
<evidence type="ECO:0000313" key="2">
    <source>
        <dbReference type="Proteomes" id="UP000078512"/>
    </source>
</evidence>
<name>A0A197K856_9FUNG</name>
<dbReference type="Proteomes" id="UP000078512">
    <property type="component" value="Unassembled WGS sequence"/>
</dbReference>
<proteinExistence type="predicted"/>
<dbReference type="OrthoDB" id="2386076at2759"/>
<evidence type="ECO:0000313" key="1">
    <source>
        <dbReference type="EMBL" id="OAQ33867.1"/>
    </source>
</evidence>
<dbReference type="EMBL" id="KV442019">
    <property type="protein sequence ID" value="OAQ33867.1"/>
    <property type="molecule type" value="Genomic_DNA"/>
</dbReference>
<reference evidence="1 2" key="1">
    <citation type="submission" date="2016-05" db="EMBL/GenBank/DDBJ databases">
        <title>Genome sequencing reveals origins of a unique bacterial endosymbiosis in the earliest lineages of terrestrial Fungi.</title>
        <authorList>
            <consortium name="DOE Joint Genome Institute"/>
            <person name="Uehling J."/>
            <person name="Gryganskyi A."/>
            <person name="Hameed K."/>
            <person name="Tschaplinski T."/>
            <person name="Misztal P."/>
            <person name="Wu S."/>
            <person name="Desiro A."/>
            <person name="Vande Pol N."/>
            <person name="Du Z.-Y."/>
            <person name="Zienkiewicz A."/>
            <person name="Zienkiewicz K."/>
            <person name="Morin E."/>
            <person name="Tisserant E."/>
            <person name="Splivallo R."/>
            <person name="Hainaut M."/>
            <person name="Henrissat B."/>
            <person name="Ohm R."/>
            <person name="Kuo A."/>
            <person name="Yan J."/>
            <person name="Lipzen A."/>
            <person name="Nolan M."/>
            <person name="Labutti K."/>
            <person name="Barry K."/>
            <person name="Goldstein A."/>
            <person name="Labbe J."/>
            <person name="Schadt C."/>
            <person name="Tuskan G."/>
            <person name="Grigoriev I."/>
            <person name="Martin F."/>
            <person name="Vilgalys R."/>
            <person name="Bonito G."/>
        </authorList>
    </citation>
    <scope>NUCLEOTIDE SEQUENCE [LARGE SCALE GENOMIC DNA]</scope>
    <source>
        <strain evidence="1 2">AG-77</strain>
    </source>
</reference>
<protein>
    <submittedName>
        <fullName evidence="1">Uncharacterized protein</fullName>
    </submittedName>
</protein>
<dbReference type="AlphaFoldDB" id="A0A197K856"/>
<sequence length="198" mass="22045">MPKFTAETVAAKQPGTFRNSTNQIRFVTLSEWLRSMAANYFRWMLLYAGKHSSDDAEVIDEDEAGKKGCAVFRTPQSIAKTVLHKFVGYLETQASERIWKPRCSATIAWEQTQGISVKDKTSKYTGPRGDWSQGYGYITRDGFCPCGASLATHEDRTCPGATKNPRAADERLAATIVAQSQVPDRTVTDGWFTEEFGL</sequence>
<accession>A0A197K856</accession>
<keyword evidence="2" id="KW-1185">Reference proteome</keyword>